<sequence>MATDSSMDSSAQVVGTAAIFLRPLRYMFDVETNVEVVVKLLVTDDLINQVDAKMLQFTFLSVTLSTPETSVAAKEVEAKCVAPISASISYNDTALAASEAAVAEEIRRRQQVEAELAEAKSIAQVKDRERLEAQLQAKQDAQRAQELELARREQVHARSLLEQELASHEHKSQELNKVRKQLEDQLQATNESAQRFQINITSTDQALEVFSWVELLREMMFV</sequence>
<gene>
    <name evidence="2" type="ORF">PHPALM_3401</name>
</gene>
<dbReference type="AlphaFoldDB" id="A0A2P4YMG8"/>
<protein>
    <submittedName>
        <fullName evidence="2">Guanylate-binding protein 4 isoform X3</fullName>
    </submittedName>
</protein>
<evidence type="ECO:0000313" key="3">
    <source>
        <dbReference type="Proteomes" id="UP000237271"/>
    </source>
</evidence>
<evidence type="ECO:0000313" key="2">
    <source>
        <dbReference type="EMBL" id="POM79002.1"/>
    </source>
</evidence>
<comment type="caution">
    <text evidence="2">The sequence shown here is derived from an EMBL/GenBank/DDBJ whole genome shotgun (WGS) entry which is preliminary data.</text>
</comment>
<keyword evidence="3" id="KW-1185">Reference proteome</keyword>
<accession>A0A2P4YMG8</accession>
<dbReference type="EMBL" id="NCKW01001857">
    <property type="protein sequence ID" value="POM79002.1"/>
    <property type="molecule type" value="Genomic_DNA"/>
</dbReference>
<dbReference type="OrthoDB" id="128271at2759"/>
<proteinExistence type="predicted"/>
<reference evidence="2 3" key="1">
    <citation type="journal article" date="2017" name="Genome Biol. Evol.">
        <title>Phytophthora megakarya and P. palmivora, closely related causal agents of cacao black pod rot, underwent increases in genome sizes and gene numbers by different mechanisms.</title>
        <authorList>
            <person name="Ali S.S."/>
            <person name="Shao J."/>
            <person name="Lary D.J."/>
            <person name="Kronmiller B."/>
            <person name="Shen D."/>
            <person name="Strem M.D."/>
            <person name="Amoako-Attah I."/>
            <person name="Akrofi A.Y."/>
            <person name="Begoude B.A."/>
            <person name="Ten Hoopen G.M."/>
            <person name="Coulibaly K."/>
            <person name="Kebe B.I."/>
            <person name="Melnick R.L."/>
            <person name="Guiltinan M.J."/>
            <person name="Tyler B.M."/>
            <person name="Meinhardt L.W."/>
            <person name="Bailey B.A."/>
        </authorList>
    </citation>
    <scope>NUCLEOTIDE SEQUENCE [LARGE SCALE GENOMIC DNA]</scope>
    <source>
        <strain evidence="3">sbr112.9</strain>
    </source>
</reference>
<name>A0A2P4YMG8_9STRA</name>
<feature type="coiled-coil region" evidence="1">
    <location>
        <begin position="95"/>
        <end position="199"/>
    </location>
</feature>
<evidence type="ECO:0000256" key="1">
    <source>
        <dbReference type="SAM" id="Coils"/>
    </source>
</evidence>
<dbReference type="Proteomes" id="UP000237271">
    <property type="component" value="Unassembled WGS sequence"/>
</dbReference>
<organism evidence="2 3">
    <name type="scientific">Phytophthora palmivora</name>
    <dbReference type="NCBI Taxonomy" id="4796"/>
    <lineage>
        <taxon>Eukaryota</taxon>
        <taxon>Sar</taxon>
        <taxon>Stramenopiles</taxon>
        <taxon>Oomycota</taxon>
        <taxon>Peronosporomycetes</taxon>
        <taxon>Peronosporales</taxon>
        <taxon>Peronosporaceae</taxon>
        <taxon>Phytophthora</taxon>
    </lineage>
</organism>
<keyword evidence="1" id="KW-0175">Coiled coil</keyword>